<reference evidence="2" key="1">
    <citation type="submission" date="2023-06" db="EMBL/GenBank/DDBJ databases">
        <authorList>
            <consortium name="Lawrence Berkeley National Laboratory"/>
            <person name="Ahrendt S."/>
            <person name="Sahu N."/>
            <person name="Indic B."/>
            <person name="Wong-Bajracharya J."/>
            <person name="Merenyi Z."/>
            <person name="Ke H.-M."/>
            <person name="Monk M."/>
            <person name="Kocsube S."/>
            <person name="Drula E."/>
            <person name="Lipzen A."/>
            <person name="Balint B."/>
            <person name="Henrissat B."/>
            <person name="Andreopoulos B."/>
            <person name="Martin F.M."/>
            <person name="Harder C.B."/>
            <person name="Rigling D."/>
            <person name="Ford K.L."/>
            <person name="Foster G.D."/>
            <person name="Pangilinan J."/>
            <person name="Papanicolaou A."/>
            <person name="Barry K."/>
            <person name="LaButti K."/>
            <person name="Viragh M."/>
            <person name="Koriabine M."/>
            <person name="Yan M."/>
            <person name="Riley R."/>
            <person name="Champramary S."/>
            <person name="Plett K.L."/>
            <person name="Tsai I.J."/>
            <person name="Slot J."/>
            <person name="Sipos G."/>
            <person name="Plett J."/>
            <person name="Nagy L.G."/>
            <person name="Grigoriev I.V."/>
        </authorList>
    </citation>
    <scope>NUCLEOTIDE SEQUENCE</scope>
    <source>
        <strain evidence="2">FPL87.14</strain>
    </source>
</reference>
<proteinExistence type="predicted"/>
<accession>A0AA39IZ75</accession>
<feature type="signal peptide" evidence="1">
    <location>
        <begin position="1"/>
        <end position="23"/>
    </location>
</feature>
<comment type="caution">
    <text evidence="2">The sequence shown here is derived from an EMBL/GenBank/DDBJ whole genome shotgun (WGS) entry which is preliminary data.</text>
</comment>
<sequence length="175" mass="19196">MYSSTILFFSALFFTAAPLVVRGWCTPNFEGAALTVVWNNTLSWSANPAAGAPIIASTLPSKFFFQQNGDDPDVTYTIKTANNVNFAAEYDGQRFFIDNVDWSGNNENQKWRVSCSTCATDISQQKGVVASNCQITSKTDSLCVTEVAGPGPLTLYYCITGHGGYERYLEFDFSV</sequence>
<organism evidence="2 3">
    <name type="scientific">Armillaria borealis</name>
    <dbReference type="NCBI Taxonomy" id="47425"/>
    <lineage>
        <taxon>Eukaryota</taxon>
        <taxon>Fungi</taxon>
        <taxon>Dikarya</taxon>
        <taxon>Basidiomycota</taxon>
        <taxon>Agaricomycotina</taxon>
        <taxon>Agaricomycetes</taxon>
        <taxon>Agaricomycetidae</taxon>
        <taxon>Agaricales</taxon>
        <taxon>Marasmiineae</taxon>
        <taxon>Physalacriaceae</taxon>
        <taxon>Armillaria</taxon>
    </lineage>
</organism>
<dbReference type="EMBL" id="JAUEPT010000111">
    <property type="protein sequence ID" value="KAK0431578.1"/>
    <property type="molecule type" value="Genomic_DNA"/>
</dbReference>
<dbReference type="AlphaFoldDB" id="A0AA39IZ75"/>
<dbReference type="Proteomes" id="UP001175226">
    <property type="component" value="Unassembled WGS sequence"/>
</dbReference>
<evidence type="ECO:0000256" key="1">
    <source>
        <dbReference type="SAM" id="SignalP"/>
    </source>
</evidence>
<feature type="chain" id="PRO_5041400203" evidence="1">
    <location>
        <begin position="24"/>
        <end position="175"/>
    </location>
</feature>
<keyword evidence="1" id="KW-0732">Signal</keyword>
<protein>
    <submittedName>
        <fullName evidence="2">Uncharacterized protein</fullName>
    </submittedName>
</protein>
<evidence type="ECO:0000313" key="2">
    <source>
        <dbReference type="EMBL" id="KAK0431578.1"/>
    </source>
</evidence>
<name>A0AA39IZ75_9AGAR</name>
<gene>
    <name evidence="2" type="ORF">EV421DRAFT_165132</name>
</gene>
<evidence type="ECO:0000313" key="3">
    <source>
        <dbReference type="Proteomes" id="UP001175226"/>
    </source>
</evidence>
<keyword evidence="3" id="KW-1185">Reference proteome</keyword>